<comment type="caution">
    <text evidence="7">The sequence shown here is derived from an EMBL/GenBank/DDBJ whole genome shotgun (WGS) entry which is preliminary data.</text>
</comment>
<evidence type="ECO:0000256" key="3">
    <source>
        <dbReference type="ARBA" id="ARBA00022806"/>
    </source>
</evidence>
<dbReference type="PANTHER" id="PTHR43788:SF8">
    <property type="entry name" value="DNA-BINDING PROTEIN SMUBP-2"/>
    <property type="match status" value="1"/>
</dbReference>
<dbReference type="AlphaFoldDB" id="A0A179F6T7"/>
<feature type="compositionally biased region" description="Basic and acidic residues" evidence="5">
    <location>
        <begin position="461"/>
        <end position="479"/>
    </location>
</feature>
<feature type="domain" description="DNA2/NAM7 helicase-like C-terminal" evidence="6">
    <location>
        <begin position="819"/>
        <end position="1017"/>
    </location>
</feature>
<dbReference type="GO" id="GO:0043139">
    <property type="term" value="F:5'-3' DNA helicase activity"/>
    <property type="evidence" value="ECO:0007669"/>
    <property type="project" value="TreeGrafter"/>
</dbReference>
<evidence type="ECO:0000259" key="6">
    <source>
        <dbReference type="Pfam" id="PF13087"/>
    </source>
</evidence>
<dbReference type="CDD" id="cd18808">
    <property type="entry name" value="SF1_C_Upf1"/>
    <property type="match status" value="1"/>
</dbReference>
<sequence>MSQSQKTTGNNAQEHVDPEPTTQVMKSLVRNGSAMLVGPNCSIFAGKELGISDIGCFLLARNAKDQSAYLGSTMHFPFGEQNEKKGFGMCHMWSASQGTALPAKTYTITVKFPHTGEVCFIEPADAGTRSRFPDEKRELSLLEVFLNDEAQVVVEGYGLPYANEGHVAEEWLLRGKPIVDNVTLMGILTQREFRFVVASSHDKLSQDYDFGLLPEPFSYPYGTNHSWKKAEVYAATFAENKGHQFAPRTSFDNINEMLTVLSQAEVQDVIWLDEEARKIRATKVPGYFIPVGNRSAEESGLYYVIVALPQDFRATFESAWRRLSRHCRIQVLLGSPAEGSKIESGHWDALIVDGSTSIDALKAHLTQPHELVLKVRRPLPHEKSRGPEFQIKTFDTKRAIEDGVCLFQSTAAPSNPKAFGLTDKLRETNPSAWRSIRDGIEFRMRVHRALMMGMGLYETHRARPASRDKDTERRFRDHSLGVPPTPRSLPNVRLLDVAKREFVNALMQEVLPEDRSRFAKYLSSRPLGLSIITAPPGFGKTTALAVAALAMADTLGKLYLSAPTDVAVDNAAARLDIVGARVTKRLNDKLSESGSPPKYRRKLVVRAYSIDDELRAFKNLIRNPHPGDNTAPESIWSKDSKWTLNLSLAYWTMVILRAPVVRQLGPDDKSALHGIRDWCDKNWTLESLRAVATGNIDWAEYSKGTMATDDAIKGIMRAVFNEADVIATSPALACVPPFRDWRESKVQGIVFDEAANLKRPDLLCVWGNTCLPCLLVGDEKQLPPAVMTRLEQDQEGNFLNRFGADGVISPIHHFKATGWPIYRLHTQFRMAVGQFDLTHSEVYSDIPLRYGPGCTITLPQHEIGRKLEQYLQARFPDLKAAPVGNLRPVFVHCQGSKCFRDQFSSSLRSPDQAKVALELLVDFVESSKVRAEDIVVISPYRANVNTIKRLRQRPEFAALRSMRPASTVSSFQGQESDIVVIVLGTNTFTGSGFTADEARLNVMLSRHKSGLILVGDVDVTGVTKKKQPPKRIVVIGENGEKHFTKANMLRNVHFGLHAAGRVVWVQVQREAEG</sequence>
<dbReference type="PANTHER" id="PTHR43788">
    <property type="entry name" value="DNA2/NAM7 HELICASE FAMILY MEMBER"/>
    <property type="match status" value="1"/>
</dbReference>
<feature type="region of interest" description="Disordered" evidence="5">
    <location>
        <begin position="461"/>
        <end position="483"/>
    </location>
</feature>
<keyword evidence="8" id="KW-1185">Reference proteome</keyword>
<accession>A0A179F6T7</accession>
<dbReference type="KEGG" id="pchm:VFPPC_02181"/>
<keyword evidence="1" id="KW-0547">Nucleotide-binding</keyword>
<dbReference type="Gene3D" id="3.40.50.300">
    <property type="entry name" value="P-loop containing nucleotide triphosphate hydrolases"/>
    <property type="match status" value="2"/>
</dbReference>
<reference evidence="7 8" key="1">
    <citation type="journal article" date="2016" name="PLoS Pathog.">
        <title>Biosynthesis of antibiotic leucinostatins in bio-control fungus Purpureocillium lilacinum and their inhibition on phytophthora revealed by genome mining.</title>
        <authorList>
            <person name="Wang G."/>
            <person name="Liu Z."/>
            <person name="Lin R."/>
            <person name="Li E."/>
            <person name="Mao Z."/>
            <person name="Ling J."/>
            <person name="Yang Y."/>
            <person name="Yin W.B."/>
            <person name="Xie B."/>
        </authorList>
    </citation>
    <scope>NUCLEOTIDE SEQUENCE [LARGE SCALE GENOMIC DNA]</scope>
    <source>
        <strain evidence="7">170</strain>
    </source>
</reference>
<keyword evidence="3 7" id="KW-0347">Helicase</keyword>
<protein>
    <submittedName>
        <fullName evidence="7">DNA helicase</fullName>
    </submittedName>
</protein>
<dbReference type="InterPro" id="IPR027417">
    <property type="entry name" value="P-loop_NTPase"/>
</dbReference>
<dbReference type="Proteomes" id="UP000078397">
    <property type="component" value="Unassembled WGS sequence"/>
</dbReference>
<dbReference type="GO" id="GO:0016787">
    <property type="term" value="F:hydrolase activity"/>
    <property type="evidence" value="ECO:0007669"/>
    <property type="project" value="UniProtKB-KW"/>
</dbReference>
<dbReference type="EMBL" id="LSBJ02000001">
    <property type="protein sequence ID" value="OAQ61174.1"/>
    <property type="molecule type" value="Genomic_DNA"/>
</dbReference>
<evidence type="ECO:0000256" key="1">
    <source>
        <dbReference type="ARBA" id="ARBA00022741"/>
    </source>
</evidence>
<feature type="compositionally biased region" description="Polar residues" evidence="5">
    <location>
        <begin position="1"/>
        <end position="13"/>
    </location>
</feature>
<dbReference type="Pfam" id="PF13087">
    <property type="entry name" value="AAA_12"/>
    <property type="match status" value="1"/>
</dbReference>
<name>A0A179F6T7_METCM</name>
<dbReference type="InterPro" id="IPR047187">
    <property type="entry name" value="SF1_C_Upf1"/>
</dbReference>
<evidence type="ECO:0000256" key="2">
    <source>
        <dbReference type="ARBA" id="ARBA00022801"/>
    </source>
</evidence>
<dbReference type="GeneID" id="28845870"/>
<evidence type="ECO:0000256" key="5">
    <source>
        <dbReference type="SAM" id="MobiDB-lite"/>
    </source>
</evidence>
<proteinExistence type="predicted"/>
<dbReference type="InterPro" id="IPR041679">
    <property type="entry name" value="DNA2/NAM7-like_C"/>
</dbReference>
<dbReference type="STRING" id="1380566.A0A179F6T7"/>
<feature type="region of interest" description="Disordered" evidence="5">
    <location>
        <begin position="1"/>
        <end position="21"/>
    </location>
</feature>
<dbReference type="OrthoDB" id="6513042at2759"/>
<evidence type="ECO:0000256" key="4">
    <source>
        <dbReference type="ARBA" id="ARBA00022840"/>
    </source>
</evidence>
<keyword evidence="4" id="KW-0067">ATP-binding</keyword>
<keyword evidence="2" id="KW-0378">Hydrolase</keyword>
<evidence type="ECO:0000313" key="7">
    <source>
        <dbReference type="EMBL" id="OAQ61174.1"/>
    </source>
</evidence>
<dbReference type="SUPFAM" id="SSF52540">
    <property type="entry name" value="P-loop containing nucleoside triphosphate hydrolases"/>
    <property type="match status" value="1"/>
</dbReference>
<dbReference type="GO" id="GO:0005524">
    <property type="term" value="F:ATP binding"/>
    <property type="evidence" value="ECO:0007669"/>
    <property type="project" value="UniProtKB-KW"/>
</dbReference>
<organism evidence="7 8">
    <name type="scientific">Pochonia chlamydosporia 170</name>
    <dbReference type="NCBI Taxonomy" id="1380566"/>
    <lineage>
        <taxon>Eukaryota</taxon>
        <taxon>Fungi</taxon>
        <taxon>Dikarya</taxon>
        <taxon>Ascomycota</taxon>
        <taxon>Pezizomycotina</taxon>
        <taxon>Sordariomycetes</taxon>
        <taxon>Hypocreomycetidae</taxon>
        <taxon>Hypocreales</taxon>
        <taxon>Clavicipitaceae</taxon>
        <taxon>Pochonia</taxon>
    </lineage>
</organism>
<dbReference type="InterPro" id="IPR050534">
    <property type="entry name" value="Coronavir_polyprotein_1ab"/>
</dbReference>
<gene>
    <name evidence="7" type="ORF">VFPPC_02181</name>
</gene>
<evidence type="ECO:0000313" key="8">
    <source>
        <dbReference type="Proteomes" id="UP000078397"/>
    </source>
</evidence>
<dbReference type="RefSeq" id="XP_018138983.1">
    <property type="nucleotide sequence ID" value="XM_018281876.1"/>
</dbReference>